<comment type="caution">
    <text evidence="4">The sequence shown here is derived from an EMBL/GenBank/DDBJ whole genome shotgun (WGS) entry which is preliminary data.</text>
</comment>
<organism evidence="4 5">
    <name type="scientific">Catenulispora yoronensis</name>
    <dbReference type="NCBI Taxonomy" id="450799"/>
    <lineage>
        <taxon>Bacteria</taxon>
        <taxon>Bacillati</taxon>
        <taxon>Actinomycetota</taxon>
        <taxon>Actinomycetes</taxon>
        <taxon>Catenulisporales</taxon>
        <taxon>Catenulisporaceae</taxon>
        <taxon>Catenulispora</taxon>
    </lineage>
</organism>
<feature type="domain" description="Ketoreductase" evidence="3">
    <location>
        <begin position="24"/>
        <end position="202"/>
    </location>
</feature>
<dbReference type="PANTHER" id="PTHR43639">
    <property type="entry name" value="OXIDOREDUCTASE, SHORT-CHAIN DEHYDROGENASE/REDUCTASE FAMILY (AFU_ORTHOLOGUE AFUA_5G02870)"/>
    <property type="match status" value="1"/>
</dbReference>
<evidence type="ECO:0000313" key="4">
    <source>
        <dbReference type="EMBL" id="GAA2024731.1"/>
    </source>
</evidence>
<dbReference type="InterPro" id="IPR020904">
    <property type="entry name" value="Sc_DH/Rdtase_CS"/>
</dbReference>
<dbReference type="CDD" id="cd05233">
    <property type="entry name" value="SDR_c"/>
    <property type="match status" value="1"/>
</dbReference>
<name>A0ABN2TZ17_9ACTN</name>
<keyword evidence="2" id="KW-0560">Oxidoreductase</keyword>
<proteinExistence type="inferred from homology"/>
<dbReference type="SMART" id="SM00822">
    <property type="entry name" value="PKS_KR"/>
    <property type="match status" value="1"/>
</dbReference>
<evidence type="ECO:0000256" key="2">
    <source>
        <dbReference type="ARBA" id="ARBA00023002"/>
    </source>
</evidence>
<dbReference type="PANTHER" id="PTHR43639:SF1">
    <property type="entry name" value="SHORT-CHAIN DEHYDROGENASE_REDUCTASE FAMILY PROTEIN"/>
    <property type="match status" value="1"/>
</dbReference>
<dbReference type="InterPro" id="IPR036291">
    <property type="entry name" value="NAD(P)-bd_dom_sf"/>
</dbReference>
<dbReference type="RefSeq" id="WP_344665546.1">
    <property type="nucleotide sequence ID" value="NZ_BAAAQN010000010.1"/>
</dbReference>
<dbReference type="Pfam" id="PF13561">
    <property type="entry name" value="adh_short_C2"/>
    <property type="match status" value="1"/>
</dbReference>
<gene>
    <name evidence="4" type="ORF">GCM10009839_23270</name>
</gene>
<dbReference type="PROSITE" id="PS00061">
    <property type="entry name" value="ADH_SHORT"/>
    <property type="match status" value="1"/>
</dbReference>
<dbReference type="PRINTS" id="PR00081">
    <property type="entry name" value="GDHRDH"/>
</dbReference>
<dbReference type="PRINTS" id="PR00080">
    <property type="entry name" value="SDRFAMILY"/>
</dbReference>
<dbReference type="EMBL" id="BAAAQN010000010">
    <property type="protein sequence ID" value="GAA2024731.1"/>
    <property type="molecule type" value="Genomic_DNA"/>
</dbReference>
<reference evidence="4 5" key="1">
    <citation type="journal article" date="2019" name="Int. J. Syst. Evol. Microbiol.">
        <title>The Global Catalogue of Microorganisms (GCM) 10K type strain sequencing project: providing services to taxonomists for standard genome sequencing and annotation.</title>
        <authorList>
            <consortium name="The Broad Institute Genomics Platform"/>
            <consortium name="The Broad Institute Genome Sequencing Center for Infectious Disease"/>
            <person name="Wu L."/>
            <person name="Ma J."/>
        </authorList>
    </citation>
    <scope>NUCLEOTIDE SEQUENCE [LARGE SCALE GENOMIC DNA]</scope>
    <source>
        <strain evidence="4 5">JCM 16014</strain>
    </source>
</reference>
<keyword evidence="5" id="KW-1185">Reference proteome</keyword>
<evidence type="ECO:0000256" key="1">
    <source>
        <dbReference type="ARBA" id="ARBA00006484"/>
    </source>
</evidence>
<evidence type="ECO:0000259" key="3">
    <source>
        <dbReference type="SMART" id="SM00822"/>
    </source>
</evidence>
<comment type="similarity">
    <text evidence="1">Belongs to the short-chain dehydrogenases/reductases (SDR) family.</text>
</comment>
<dbReference type="Gene3D" id="3.40.50.720">
    <property type="entry name" value="NAD(P)-binding Rossmann-like Domain"/>
    <property type="match status" value="1"/>
</dbReference>
<dbReference type="InterPro" id="IPR002347">
    <property type="entry name" value="SDR_fam"/>
</dbReference>
<dbReference type="InterPro" id="IPR057326">
    <property type="entry name" value="KR_dom"/>
</dbReference>
<sequence>MTHTDPARLDPGFPRRSLPDLTGTVALITGASGTIGGGVVLRFAAAGASVALHYGRHPDAAEALAGRILADGGQATVFGADLTDESACRALVAEATGWRGRLDVLVNNAGIQPVRPLDDLTAQAWREVMDANLTSAVSCTRAAAEVMEPGSSVVHIASIEGTQPVVGHAHYSASKAALIMFARSAALEYGPRGIRVNTVSPGLIQRADLDRAWPEGVARWHAAAPLHRLGSPDDVGNACVFLASPLAAWITGHDLVVDGGVSARPTW</sequence>
<dbReference type="Proteomes" id="UP001500751">
    <property type="component" value="Unassembled WGS sequence"/>
</dbReference>
<evidence type="ECO:0000313" key="5">
    <source>
        <dbReference type="Proteomes" id="UP001500751"/>
    </source>
</evidence>
<accession>A0ABN2TZ17</accession>
<dbReference type="SUPFAM" id="SSF51735">
    <property type="entry name" value="NAD(P)-binding Rossmann-fold domains"/>
    <property type="match status" value="1"/>
</dbReference>
<protein>
    <submittedName>
        <fullName evidence="4">SDR family oxidoreductase</fullName>
    </submittedName>
</protein>